<dbReference type="AlphaFoldDB" id="A0A453FAS7"/>
<name>A0A453FAS7_AEGTS</name>
<dbReference type="Gramene" id="AET3Gv20627500.4">
    <property type="protein sequence ID" value="AET3Gv20627500.4"/>
    <property type="gene ID" value="AET3Gv20627500"/>
</dbReference>
<evidence type="ECO:0000313" key="6">
    <source>
        <dbReference type="EnsemblPlants" id="AET3Gv20627500.4"/>
    </source>
</evidence>
<keyword evidence="3" id="KW-0808">Transferase</keyword>
<evidence type="ECO:0000256" key="4">
    <source>
        <dbReference type="ARBA" id="ARBA00023136"/>
    </source>
</evidence>
<evidence type="ECO:0000256" key="5">
    <source>
        <dbReference type="ARBA" id="ARBA00023180"/>
    </source>
</evidence>
<protein>
    <submittedName>
        <fullName evidence="6">Uncharacterized protein</fullName>
    </submittedName>
</protein>
<reference evidence="7" key="2">
    <citation type="journal article" date="2017" name="Nat. Plants">
        <title>The Aegilops tauschii genome reveals multiple impacts of transposons.</title>
        <authorList>
            <person name="Zhao G."/>
            <person name="Zou C."/>
            <person name="Li K."/>
            <person name="Wang K."/>
            <person name="Li T."/>
            <person name="Gao L."/>
            <person name="Zhang X."/>
            <person name="Wang H."/>
            <person name="Yang Z."/>
            <person name="Liu X."/>
            <person name="Jiang W."/>
            <person name="Mao L."/>
            <person name="Kong X."/>
            <person name="Jiao Y."/>
            <person name="Jia J."/>
        </authorList>
    </citation>
    <scope>NUCLEOTIDE SEQUENCE [LARGE SCALE GENOMIC DNA]</scope>
    <source>
        <strain evidence="7">cv. AL8/78</strain>
    </source>
</reference>
<dbReference type="EnsemblPlants" id="AET3Gv20627500.4">
    <property type="protein sequence ID" value="AET3Gv20627500.4"/>
    <property type="gene ID" value="AET3Gv20627500"/>
</dbReference>
<accession>A0A453FAS7</accession>
<sequence length="60" mass="7058">FKSLTLNPSAISFQWVMLIRKHAEVVVGDKHVFQVFRKHCKVVVVQVMWILELLPYFGPF</sequence>
<evidence type="ECO:0000256" key="2">
    <source>
        <dbReference type="ARBA" id="ARBA00022676"/>
    </source>
</evidence>
<organism evidence="6 7">
    <name type="scientific">Aegilops tauschii subsp. strangulata</name>
    <name type="common">Goatgrass</name>
    <dbReference type="NCBI Taxonomy" id="200361"/>
    <lineage>
        <taxon>Eukaryota</taxon>
        <taxon>Viridiplantae</taxon>
        <taxon>Streptophyta</taxon>
        <taxon>Embryophyta</taxon>
        <taxon>Tracheophyta</taxon>
        <taxon>Spermatophyta</taxon>
        <taxon>Magnoliopsida</taxon>
        <taxon>Liliopsida</taxon>
        <taxon>Poales</taxon>
        <taxon>Poaceae</taxon>
        <taxon>BOP clade</taxon>
        <taxon>Pooideae</taxon>
        <taxon>Triticodae</taxon>
        <taxon>Triticeae</taxon>
        <taxon>Triticinae</taxon>
        <taxon>Aegilops</taxon>
    </lineage>
</organism>
<reference evidence="6" key="3">
    <citation type="journal article" date="2017" name="Nature">
        <title>Genome sequence of the progenitor of the wheat D genome Aegilops tauschii.</title>
        <authorList>
            <person name="Luo M.C."/>
            <person name="Gu Y.Q."/>
            <person name="Puiu D."/>
            <person name="Wang H."/>
            <person name="Twardziok S.O."/>
            <person name="Deal K.R."/>
            <person name="Huo N."/>
            <person name="Zhu T."/>
            <person name="Wang L."/>
            <person name="Wang Y."/>
            <person name="McGuire P.E."/>
            <person name="Liu S."/>
            <person name="Long H."/>
            <person name="Ramasamy R.K."/>
            <person name="Rodriguez J.C."/>
            <person name="Van S.L."/>
            <person name="Yuan L."/>
            <person name="Wang Z."/>
            <person name="Xia Z."/>
            <person name="Xiao L."/>
            <person name="Anderson O.D."/>
            <person name="Ouyang S."/>
            <person name="Liang Y."/>
            <person name="Zimin A.V."/>
            <person name="Pertea G."/>
            <person name="Qi P."/>
            <person name="Bennetzen J.L."/>
            <person name="Dai X."/>
            <person name="Dawson M.W."/>
            <person name="Muller H.G."/>
            <person name="Kugler K."/>
            <person name="Rivarola-Duarte L."/>
            <person name="Spannagl M."/>
            <person name="Mayer K.F.X."/>
            <person name="Lu F.H."/>
            <person name="Bevan M.W."/>
            <person name="Leroy P."/>
            <person name="Li P."/>
            <person name="You F.M."/>
            <person name="Sun Q."/>
            <person name="Liu Z."/>
            <person name="Lyons E."/>
            <person name="Wicker T."/>
            <person name="Salzberg S.L."/>
            <person name="Devos K.M."/>
            <person name="Dvorak J."/>
        </authorList>
    </citation>
    <scope>NUCLEOTIDE SEQUENCE [LARGE SCALE GENOMIC DNA]</scope>
    <source>
        <strain evidence="6">cv. AL8/78</strain>
    </source>
</reference>
<reference evidence="6" key="5">
    <citation type="journal article" date="2021" name="G3 (Bethesda)">
        <title>Aegilops tauschii genome assembly Aet v5.0 features greater sequence contiguity and improved annotation.</title>
        <authorList>
            <person name="Wang L."/>
            <person name="Zhu T."/>
            <person name="Rodriguez J.C."/>
            <person name="Deal K.R."/>
            <person name="Dubcovsky J."/>
            <person name="McGuire P.E."/>
            <person name="Lux T."/>
            <person name="Spannagl M."/>
            <person name="Mayer K.F.X."/>
            <person name="Baldrich P."/>
            <person name="Meyers B.C."/>
            <person name="Huo N."/>
            <person name="Gu Y.Q."/>
            <person name="Zhou H."/>
            <person name="Devos K.M."/>
            <person name="Bennetzen J.L."/>
            <person name="Unver T."/>
            <person name="Budak H."/>
            <person name="Gulick P.J."/>
            <person name="Galiba G."/>
            <person name="Kalapos B."/>
            <person name="Nelson D.R."/>
            <person name="Li P."/>
            <person name="You F.M."/>
            <person name="Luo M.C."/>
            <person name="Dvorak J."/>
        </authorList>
    </citation>
    <scope>NUCLEOTIDE SEQUENCE [LARGE SCALE GENOMIC DNA]</scope>
    <source>
        <strain evidence="6">cv. AL8/78</strain>
    </source>
</reference>
<keyword evidence="7" id="KW-1185">Reference proteome</keyword>
<reference evidence="7" key="1">
    <citation type="journal article" date="2014" name="Science">
        <title>Ancient hybridizations among the ancestral genomes of bread wheat.</title>
        <authorList>
            <consortium name="International Wheat Genome Sequencing Consortium,"/>
            <person name="Marcussen T."/>
            <person name="Sandve S.R."/>
            <person name="Heier L."/>
            <person name="Spannagl M."/>
            <person name="Pfeifer M."/>
            <person name="Jakobsen K.S."/>
            <person name="Wulff B.B."/>
            <person name="Steuernagel B."/>
            <person name="Mayer K.F."/>
            <person name="Olsen O.A."/>
        </authorList>
    </citation>
    <scope>NUCLEOTIDE SEQUENCE [LARGE SCALE GENOMIC DNA]</scope>
    <source>
        <strain evidence="7">cv. AL8/78</strain>
    </source>
</reference>
<dbReference type="GO" id="GO:0016757">
    <property type="term" value="F:glycosyltransferase activity"/>
    <property type="evidence" value="ECO:0007669"/>
    <property type="project" value="UniProtKB-KW"/>
</dbReference>
<comment type="subcellular location">
    <subcellularLocation>
        <location evidence="1">Membrane</location>
        <topology evidence="1">Single-pass type II membrane protein</topology>
    </subcellularLocation>
</comment>
<dbReference type="Pfam" id="PF02485">
    <property type="entry name" value="Branch"/>
    <property type="match status" value="1"/>
</dbReference>
<dbReference type="Proteomes" id="UP000015105">
    <property type="component" value="Chromosome 3D"/>
</dbReference>
<evidence type="ECO:0000256" key="1">
    <source>
        <dbReference type="ARBA" id="ARBA00004606"/>
    </source>
</evidence>
<proteinExistence type="predicted"/>
<keyword evidence="4" id="KW-0472">Membrane</keyword>
<dbReference type="InterPro" id="IPR003406">
    <property type="entry name" value="Glyco_trans_14"/>
</dbReference>
<keyword evidence="5" id="KW-0325">Glycoprotein</keyword>
<evidence type="ECO:0000313" key="7">
    <source>
        <dbReference type="Proteomes" id="UP000015105"/>
    </source>
</evidence>
<reference evidence="6" key="4">
    <citation type="submission" date="2019-03" db="UniProtKB">
        <authorList>
            <consortium name="EnsemblPlants"/>
        </authorList>
    </citation>
    <scope>IDENTIFICATION</scope>
</reference>
<keyword evidence="2" id="KW-0328">Glycosyltransferase</keyword>
<dbReference type="GO" id="GO:0016020">
    <property type="term" value="C:membrane"/>
    <property type="evidence" value="ECO:0007669"/>
    <property type="project" value="UniProtKB-SubCell"/>
</dbReference>
<evidence type="ECO:0000256" key="3">
    <source>
        <dbReference type="ARBA" id="ARBA00022679"/>
    </source>
</evidence>